<dbReference type="GeneID" id="68852586"/>
<dbReference type="EMBL" id="CP064788">
    <property type="protein sequence ID" value="QSG09358.1"/>
    <property type="molecule type" value="Genomic_DNA"/>
</dbReference>
<reference evidence="2 3" key="1">
    <citation type="submission" date="2020-11" db="EMBL/GenBank/DDBJ databases">
        <title>Carbohydrate-dependent, anaerobic sulfur respiration: A novel catabolism in halophilic archaea.</title>
        <authorList>
            <person name="Sorokin D.Y."/>
            <person name="Messina E."/>
            <person name="Smedile F."/>
            <person name="La Cono V."/>
            <person name="Hallsworth J.E."/>
            <person name="Yakimov M.M."/>
        </authorList>
    </citation>
    <scope>NUCLEOTIDE SEQUENCE [LARGE SCALE GENOMIC DNA]</scope>
    <source>
        <strain evidence="2 3">HSR12-2</strain>
    </source>
</reference>
<feature type="compositionally biased region" description="Gly residues" evidence="1">
    <location>
        <begin position="746"/>
        <end position="764"/>
    </location>
</feature>
<gene>
    <name evidence="2" type="ORF">HSR122_1973</name>
</gene>
<feature type="compositionally biased region" description="Polar residues" evidence="1">
    <location>
        <begin position="787"/>
        <end position="797"/>
    </location>
</feature>
<dbReference type="RefSeq" id="WP_229109461.1">
    <property type="nucleotide sequence ID" value="NZ_CP064788.1"/>
</dbReference>
<feature type="region of interest" description="Disordered" evidence="1">
    <location>
        <begin position="683"/>
        <end position="797"/>
    </location>
</feature>
<dbReference type="InterPro" id="IPR027417">
    <property type="entry name" value="P-loop_NTPase"/>
</dbReference>
<organism evidence="2 3">
    <name type="scientific">Halapricum desulfuricans</name>
    <dbReference type="NCBI Taxonomy" id="2841257"/>
    <lineage>
        <taxon>Archaea</taxon>
        <taxon>Methanobacteriati</taxon>
        <taxon>Methanobacteriota</taxon>
        <taxon>Stenosarchaea group</taxon>
        <taxon>Halobacteria</taxon>
        <taxon>Halobacteriales</taxon>
        <taxon>Haloarculaceae</taxon>
        <taxon>Halapricum</taxon>
    </lineage>
</organism>
<proteinExistence type="predicted"/>
<feature type="compositionally biased region" description="Acidic residues" evidence="1">
    <location>
        <begin position="706"/>
        <end position="717"/>
    </location>
</feature>
<feature type="compositionally biased region" description="Gly residues" evidence="1">
    <location>
        <begin position="720"/>
        <end position="738"/>
    </location>
</feature>
<name>A0A897NAH4_9EURY</name>
<dbReference type="Proteomes" id="UP000662973">
    <property type="component" value="Chromosome"/>
</dbReference>
<evidence type="ECO:0000313" key="3">
    <source>
        <dbReference type="Proteomes" id="UP000662973"/>
    </source>
</evidence>
<keyword evidence="3" id="KW-1185">Reference proteome</keyword>
<protein>
    <submittedName>
        <fullName evidence="2">Putative ATPase, AAA+ superfamily</fullName>
    </submittedName>
</protein>
<dbReference type="KEGG" id="hds:HSR122_1973"/>
<accession>A0A897NAH4</accession>
<dbReference type="AlphaFoldDB" id="A0A897NAH4"/>
<evidence type="ECO:0000256" key="1">
    <source>
        <dbReference type="SAM" id="MobiDB-lite"/>
    </source>
</evidence>
<dbReference type="SUPFAM" id="SSF52540">
    <property type="entry name" value="P-loop containing nucleoside triphosphate hydrolases"/>
    <property type="match status" value="1"/>
</dbReference>
<evidence type="ECO:0000313" key="2">
    <source>
        <dbReference type="EMBL" id="QSG09358.1"/>
    </source>
</evidence>
<sequence length="841" mass="95170">MTAVRDLLTPRDEVIKGQFQGVLQAHKVGDDEDRLENDADRLFSMTYPSNALQTAFDYVDNKLRGRDSQGGIALSGPYGAGKSHGLLVLYHMFNSPDVAQKWVDDWGITLDLPESTKASIHSTSETDADLIWEPIFRDLGREDLLDDIKRYPTTDHLEQLSDEEPVAIFFDEIETWWESFDESENEELLERNEFFLQNLFEVANDPQEDLFAFVTLLDKSRDIRRILDRTNPYAVDMNDTGDREQIILHRLFETRQEDVDKKAVRDVVSEYVDHYTFPIEIDEPKRYENRMVETYPFHPELLDLLDDIYEAGQERQSVRGVMNVLADTVRRKYEETDLIVTCDIEPSAFRGINQTLFNRYVSDKDAVEDIDFGDDLLRTIFLYTIEEREQRASVTECLLGTFKPEKTTVDKLHMSLESLYGVAHYLDRDSQKENYYLTEDPKLTALVTREQERALGDDRDSIEETLVDVVQKDVWNDDVYVYPDEDVPDTKELTTVVMLDYLSNGALQAKLSDFFEGRTYQNTVLFVTPKKAVRDDEDIISKAARVLGAENLRGNVDDDGELASIIRDERRELRNELEDRFGKWVKWSEDPSGDGVRMRRIDVAADVDDVKDKVGRDKTYVGKKVREEVADAENGIAIASMLNDFRQFRRMPVLLSDEVFYSAVRQLYRDEKIVLEGDRANFYVPQKDDPLPDLDDDLTIHHPDNLDDSIFEEEEPPEPTGGGDGGGGDIDSGGGDGGDGPDKPTSGGGGGSGGSGGGSGGGGPSPVSTTKETIELEGNSARVLRSQAESRINSDTDTTVSVDLNYDVDDLSKDELIEFLEQLPSADHIDVTVVVERETED</sequence>